<keyword evidence="2 5" id="KW-0547">Nucleotide-binding</keyword>
<feature type="domain" description="N-acetyltransferase" evidence="7">
    <location>
        <begin position="737"/>
        <end position="892"/>
    </location>
</feature>
<dbReference type="GO" id="GO:0046872">
    <property type="term" value="F:metal ion binding"/>
    <property type="evidence" value="ECO:0007669"/>
    <property type="project" value="InterPro"/>
</dbReference>
<feature type="domain" description="ATP-grasp" evidence="6">
    <location>
        <begin position="496"/>
        <end position="532"/>
    </location>
</feature>
<proteinExistence type="inferred from homology"/>
<dbReference type="Pfam" id="PF13607">
    <property type="entry name" value="Succ_CoA_lig"/>
    <property type="match status" value="1"/>
</dbReference>
<evidence type="ECO:0000313" key="9">
    <source>
        <dbReference type="Proteomes" id="UP000054858"/>
    </source>
</evidence>
<comment type="caution">
    <text evidence="8">The sequence shown here is derived from an EMBL/GenBank/DDBJ whole genome shotgun (WGS) entry which is preliminary data.</text>
</comment>
<name>A0A0W0XIX7_9GAMM</name>
<evidence type="ECO:0000259" key="6">
    <source>
        <dbReference type="PROSITE" id="PS50975"/>
    </source>
</evidence>
<evidence type="ECO:0000259" key="7">
    <source>
        <dbReference type="PROSITE" id="PS51186"/>
    </source>
</evidence>
<dbReference type="SUPFAM" id="SSF55729">
    <property type="entry name" value="Acyl-CoA N-acyltransferases (Nat)"/>
    <property type="match status" value="1"/>
</dbReference>
<organism evidence="8 9">
    <name type="scientific">Legionella oakridgensis</name>
    <dbReference type="NCBI Taxonomy" id="29423"/>
    <lineage>
        <taxon>Bacteria</taxon>
        <taxon>Pseudomonadati</taxon>
        <taxon>Pseudomonadota</taxon>
        <taxon>Gammaproteobacteria</taxon>
        <taxon>Legionellales</taxon>
        <taxon>Legionellaceae</taxon>
        <taxon>Legionella</taxon>
    </lineage>
</organism>
<dbReference type="PATRIC" id="fig|29423.5.peg.73"/>
<dbReference type="Pfam" id="PF13549">
    <property type="entry name" value="ATP-grasp_5"/>
    <property type="match status" value="1"/>
</dbReference>
<protein>
    <submittedName>
        <fullName evidence="8">Succinyl-CoA synthetase subunit alpha</fullName>
    </submittedName>
</protein>
<dbReference type="InterPro" id="IPR013815">
    <property type="entry name" value="ATP_grasp_subdomain_1"/>
</dbReference>
<dbReference type="Proteomes" id="UP000054858">
    <property type="component" value="Unassembled WGS sequence"/>
</dbReference>
<evidence type="ECO:0000313" key="8">
    <source>
        <dbReference type="EMBL" id="KTD44557.1"/>
    </source>
</evidence>
<gene>
    <name evidence="8" type="primary">sucD_1</name>
    <name evidence="8" type="ORF">Loak_0068</name>
</gene>
<evidence type="ECO:0000256" key="3">
    <source>
        <dbReference type="ARBA" id="ARBA00022840"/>
    </source>
</evidence>
<comment type="similarity">
    <text evidence="4">In the N-terminal section; belongs to the acetate CoA ligase alpha subunit family.</text>
</comment>
<keyword evidence="1" id="KW-0436">Ligase</keyword>
<keyword evidence="3 5" id="KW-0067">ATP-binding</keyword>
<dbReference type="SMART" id="SM00881">
    <property type="entry name" value="CoA_binding"/>
    <property type="match status" value="1"/>
</dbReference>
<dbReference type="Gene3D" id="3.40.50.720">
    <property type="entry name" value="NAD(P)-binding Rossmann-like Domain"/>
    <property type="match status" value="1"/>
</dbReference>
<dbReference type="EMBL" id="LNYP01000002">
    <property type="protein sequence ID" value="KTD44557.1"/>
    <property type="molecule type" value="Genomic_DNA"/>
</dbReference>
<dbReference type="GO" id="GO:0016747">
    <property type="term" value="F:acyltransferase activity, transferring groups other than amino-acyl groups"/>
    <property type="evidence" value="ECO:0007669"/>
    <property type="project" value="InterPro"/>
</dbReference>
<dbReference type="GO" id="GO:0043758">
    <property type="term" value="F:acetate-CoA ligase (ADP-forming) activity"/>
    <property type="evidence" value="ECO:0007669"/>
    <property type="project" value="InterPro"/>
</dbReference>
<dbReference type="InterPro" id="IPR051538">
    <property type="entry name" value="Acyl-CoA_Synth/Transferase"/>
</dbReference>
<evidence type="ECO:0000256" key="1">
    <source>
        <dbReference type="ARBA" id="ARBA00022598"/>
    </source>
</evidence>
<sequence>MSSHDLSGFFKPHSIAVIGASEREHSVGMKLFSNLLNDGFSGSLYAVNPKHDSVQGQPCFPSLREVKESVDLAIITTPASTVPDIISQCGAQGIRFAIVLSAGFSETGKEGRALEEKIIAIARQYGVRLIGPNCLGMISPSVKMNATFNNIGASAGNLALVSQSGAICAAILDWAKERRVGFSAVISLGNAAEVDFSDVLNYLALDSTTHSILLYIEGIRHARQFLSGLRVAARMKPVVIVKGGRFQQGSRAALSHTGAIVGRDEVFNAAIKRAGAIRVMSIEQLFSAAQLLASNYKVDGKRLAIVTNGGGAGVMAADRAGELAIPLSELSKDTDEHLNRILPSHWSHANPIDILGDATPERYQEVIEACLNDINIDGMVIILVPVAMSQPEKVAEQVISLAGKSHKPMIVCWMGESQVKKAKKLFAEHRIPCFSTPETAVEAFSYLVDYHANQQLLLQAPEPLAQQDKQDMAGAHLIIDAVLAERRHVMTLLESKAILTAFGIPVTQAIEARTANEALIVAESLGFPVAMKILSPDITHKQDVGGVQLNIVNAQAVRDAFKNMVERAKQKCPEAHIQGVTIEQMYKKPNSRELIIGVSRDPVFGPVISFGAGGSFVEEMQDLAVTLPPLNSFIARDLIGRTRIAKLLQKARNMPAVNREALEKILLRVSEMVCELPQIQEMDINPLIADEHGVIAADARIVIDYKVPASAPYEHMAIHPYPKQLISHWQLADGTNITVRPIRPEDAKIEQEFVHHLSSESKYFRFMEHLQELTPTMLVRFTQIDYDREMALIAVQENKEDVIIGVARYMRNPDENSCEFALAVADAWHGKGVGSHLMACLMDAAKNKGLKIMAGEILANNQAMIHLVKSLDFTLKTSDDDSSILLAEKSLG</sequence>
<dbReference type="PROSITE" id="PS50975">
    <property type="entry name" value="ATP_GRASP"/>
    <property type="match status" value="1"/>
</dbReference>
<dbReference type="Pfam" id="PF00583">
    <property type="entry name" value="Acetyltransf_1"/>
    <property type="match status" value="1"/>
</dbReference>
<dbReference type="FunFam" id="3.30.1490.20:FF:000020">
    <property type="entry name" value="Protein lysine acetyltransferase"/>
    <property type="match status" value="1"/>
</dbReference>
<dbReference type="SUPFAM" id="SSF56059">
    <property type="entry name" value="Glutathione synthetase ATP-binding domain-like"/>
    <property type="match status" value="1"/>
</dbReference>
<evidence type="ECO:0000256" key="2">
    <source>
        <dbReference type="ARBA" id="ARBA00022741"/>
    </source>
</evidence>
<dbReference type="Gene3D" id="3.30.1490.20">
    <property type="entry name" value="ATP-grasp fold, A domain"/>
    <property type="match status" value="1"/>
</dbReference>
<dbReference type="InterPro" id="IPR043938">
    <property type="entry name" value="Ligase_CoA_dom"/>
</dbReference>
<dbReference type="InterPro" id="IPR016181">
    <property type="entry name" value="Acyl_CoA_acyltransferase"/>
</dbReference>
<dbReference type="InterPro" id="IPR032875">
    <property type="entry name" value="Succ_CoA_lig_flav_dom"/>
</dbReference>
<dbReference type="Pfam" id="PF13380">
    <property type="entry name" value="CoA_binding_2"/>
    <property type="match status" value="1"/>
</dbReference>
<dbReference type="CDD" id="cd04301">
    <property type="entry name" value="NAT_SF"/>
    <property type="match status" value="1"/>
</dbReference>
<dbReference type="RefSeq" id="WP_025386418.1">
    <property type="nucleotide sequence ID" value="NZ_LCUA01000010.1"/>
</dbReference>
<evidence type="ECO:0000256" key="4">
    <source>
        <dbReference type="ARBA" id="ARBA00060888"/>
    </source>
</evidence>
<dbReference type="PANTHER" id="PTHR43334:SF1">
    <property type="entry name" value="3-HYDROXYPROPIONATE--COA LIGASE [ADP-FORMING]"/>
    <property type="match status" value="1"/>
</dbReference>
<dbReference type="Gene3D" id="3.40.50.261">
    <property type="entry name" value="Succinyl-CoA synthetase domains"/>
    <property type="match status" value="2"/>
</dbReference>
<reference evidence="8 9" key="1">
    <citation type="submission" date="2015-11" db="EMBL/GenBank/DDBJ databases">
        <title>Genomic analysis of 38 Legionella species identifies large and diverse effector repertoires.</title>
        <authorList>
            <person name="Burstein D."/>
            <person name="Amaro F."/>
            <person name="Zusman T."/>
            <person name="Lifshitz Z."/>
            <person name="Cohen O."/>
            <person name="Gilbert J.A."/>
            <person name="Pupko T."/>
            <person name="Shuman H.A."/>
            <person name="Segal G."/>
        </authorList>
    </citation>
    <scope>NUCLEOTIDE SEQUENCE [LARGE SCALE GENOMIC DNA]</scope>
    <source>
        <strain evidence="8 9">Oak Ridge-10</strain>
    </source>
</reference>
<dbReference type="AlphaFoldDB" id="A0A0W0XIX7"/>
<dbReference type="PROSITE" id="PS51186">
    <property type="entry name" value="GNAT"/>
    <property type="match status" value="1"/>
</dbReference>
<dbReference type="InterPro" id="IPR016102">
    <property type="entry name" value="Succinyl-CoA_synth-like"/>
</dbReference>
<accession>A0A0W0XIX7</accession>
<dbReference type="PANTHER" id="PTHR43334">
    <property type="entry name" value="ACETATE--COA LIGASE [ADP-FORMING]"/>
    <property type="match status" value="1"/>
</dbReference>
<dbReference type="InterPro" id="IPR036291">
    <property type="entry name" value="NAD(P)-bd_dom_sf"/>
</dbReference>
<evidence type="ECO:0000256" key="5">
    <source>
        <dbReference type="PROSITE-ProRule" id="PRU00409"/>
    </source>
</evidence>
<dbReference type="Gene3D" id="3.40.630.30">
    <property type="match status" value="1"/>
</dbReference>
<dbReference type="SUPFAM" id="SSF52210">
    <property type="entry name" value="Succinyl-CoA synthetase domains"/>
    <property type="match status" value="2"/>
</dbReference>
<dbReference type="Pfam" id="PF19045">
    <property type="entry name" value="Ligase_CoA_2"/>
    <property type="match status" value="1"/>
</dbReference>
<dbReference type="InterPro" id="IPR011761">
    <property type="entry name" value="ATP-grasp"/>
</dbReference>
<dbReference type="SUPFAM" id="SSF51735">
    <property type="entry name" value="NAD(P)-binding Rossmann-fold domains"/>
    <property type="match status" value="1"/>
</dbReference>
<dbReference type="GO" id="GO:0005524">
    <property type="term" value="F:ATP binding"/>
    <property type="evidence" value="ECO:0007669"/>
    <property type="project" value="UniProtKB-UniRule"/>
</dbReference>
<dbReference type="Gene3D" id="3.30.470.20">
    <property type="entry name" value="ATP-grasp fold, B domain"/>
    <property type="match status" value="1"/>
</dbReference>
<dbReference type="InterPro" id="IPR000182">
    <property type="entry name" value="GNAT_dom"/>
</dbReference>
<dbReference type="InterPro" id="IPR003781">
    <property type="entry name" value="CoA-bd"/>
</dbReference>